<name>A0ABY9AUQ7_PARCI</name>
<evidence type="ECO:0000313" key="1">
    <source>
        <dbReference type="EMBL" id="WIY50606.1"/>
    </source>
</evidence>
<accession>A0ABY9AUQ7</accession>
<dbReference type="EMBL" id="CP127363">
    <property type="protein sequence ID" value="WIY50606.1"/>
    <property type="molecule type" value="Genomic_DNA"/>
</dbReference>
<proteinExistence type="predicted"/>
<reference evidence="1 2" key="1">
    <citation type="submission" date="2023-06" db="EMBL/GenBank/DDBJ databases">
        <authorList>
            <person name="Ham H."/>
            <person name="Park D.S."/>
        </authorList>
    </citation>
    <scope>NUCLEOTIDE SEQUENCE [LARGE SCALE GENOMIC DNA]</scope>
    <source>
        <strain evidence="1 2">KACC 17005</strain>
    </source>
</reference>
<keyword evidence="2" id="KW-1185">Reference proteome</keyword>
<organism evidence="1 2">
    <name type="scientific">Paracidovorax citrulli</name>
    <name type="common">Acidovorax citrulli</name>
    <dbReference type="NCBI Taxonomy" id="80869"/>
    <lineage>
        <taxon>Bacteria</taxon>
        <taxon>Pseudomonadati</taxon>
        <taxon>Pseudomonadota</taxon>
        <taxon>Betaproteobacteria</taxon>
        <taxon>Burkholderiales</taxon>
        <taxon>Comamonadaceae</taxon>
        <taxon>Paracidovorax</taxon>
    </lineage>
</organism>
<protein>
    <submittedName>
        <fullName evidence="1">Uncharacterized protein</fullName>
    </submittedName>
</protein>
<evidence type="ECO:0000313" key="2">
    <source>
        <dbReference type="Proteomes" id="UP001242732"/>
    </source>
</evidence>
<gene>
    <name evidence="1" type="ORF">QRO08_08585</name>
</gene>
<dbReference type="RefSeq" id="WP_011795251.1">
    <property type="nucleotide sequence ID" value="NZ_CP023687.1"/>
</dbReference>
<sequence length="156" mass="17663">MNAIALIDFLGHSSIYEPFDKFLSANGVRQRPKVGKNLDTDIFIKKEGLALSFEIDPDGAGIVKKSEGSFIFSDFEITFLDEDNGVYSGPLPYDLKVNDSREVIEKKLKNLKRRLPDNDSYYVDGHVWTVAFDESRLQFFQISVPTNGKRKHGLCP</sequence>
<dbReference type="Proteomes" id="UP001242732">
    <property type="component" value="Chromosome"/>
</dbReference>